<reference evidence="2" key="1">
    <citation type="submission" date="2023-10" db="EMBL/GenBank/DDBJ databases">
        <title>Genome assemblies of two species of porcelain crab, Petrolisthes cinctipes and Petrolisthes manimaculis (Anomura: Porcellanidae).</title>
        <authorList>
            <person name="Angst P."/>
        </authorList>
    </citation>
    <scope>NUCLEOTIDE SEQUENCE</scope>
    <source>
        <strain evidence="2">PB745_01</strain>
        <tissue evidence="2">Gill</tissue>
    </source>
</reference>
<organism evidence="2 3">
    <name type="scientific">Petrolisthes cinctipes</name>
    <name type="common">Flat porcelain crab</name>
    <dbReference type="NCBI Taxonomy" id="88211"/>
    <lineage>
        <taxon>Eukaryota</taxon>
        <taxon>Metazoa</taxon>
        <taxon>Ecdysozoa</taxon>
        <taxon>Arthropoda</taxon>
        <taxon>Crustacea</taxon>
        <taxon>Multicrustacea</taxon>
        <taxon>Malacostraca</taxon>
        <taxon>Eumalacostraca</taxon>
        <taxon>Eucarida</taxon>
        <taxon>Decapoda</taxon>
        <taxon>Pleocyemata</taxon>
        <taxon>Anomura</taxon>
        <taxon>Galatheoidea</taxon>
        <taxon>Porcellanidae</taxon>
        <taxon>Petrolisthes</taxon>
    </lineage>
</organism>
<accession>A0AAE1EJZ1</accession>
<dbReference type="AlphaFoldDB" id="A0AAE1EJZ1"/>
<name>A0AAE1EJZ1_PETCI</name>
<dbReference type="Proteomes" id="UP001286313">
    <property type="component" value="Unassembled WGS sequence"/>
</dbReference>
<comment type="caution">
    <text evidence="2">The sequence shown here is derived from an EMBL/GenBank/DDBJ whole genome shotgun (WGS) entry which is preliminary data.</text>
</comment>
<evidence type="ECO:0000256" key="1">
    <source>
        <dbReference type="SAM" id="MobiDB-lite"/>
    </source>
</evidence>
<proteinExistence type="predicted"/>
<sequence length="117" mass="12392">MGRGENSLAHHTHGWLGVGEVKEKQSGGSEGAEGEWWRRMYSVEGGVVVVGGGGGSEGEEGEWWRRMYILCGRRGSSSSSSCCCSGGGDSKNDVMEAEDRGGVYLVGKYDAELVKGV</sequence>
<evidence type="ECO:0000313" key="3">
    <source>
        <dbReference type="Proteomes" id="UP001286313"/>
    </source>
</evidence>
<dbReference type="EMBL" id="JAWQEG010007582">
    <property type="protein sequence ID" value="KAK3852116.1"/>
    <property type="molecule type" value="Genomic_DNA"/>
</dbReference>
<feature type="region of interest" description="Disordered" evidence="1">
    <location>
        <begin position="1"/>
        <end position="31"/>
    </location>
</feature>
<protein>
    <submittedName>
        <fullName evidence="2">Uncharacterized protein</fullName>
    </submittedName>
</protein>
<gene>
    <name evidence="2" type="ORF">Pcinc_041286</name>
</gene>
<evidence type="ECO:0000313" key="2">
    <source>
        <dbReference type="EMBL" id="KAK3852116.1"/>
    </source>
</evidence>
<keyword evidence="3" id="KW-1185">Reference proteome</keyword>